<protein>
    <submittedName>
        <fullName evidence="2">Uncharacterized protein</fullName>
    </submittedName>
</protein>
<dbReference type="PANTHER" id="PTHR33095:SF23">
    <property type="entry name" value="DUF1645 FAMILY PROTEIN"/>
    <property type="match status" value="1"/>
</dbReference>
<accession>A0AAV8SCU3</accession>
<dbReference type="AlphaFoldDB" id="A0AAV8SCU3"/>
<keyword evidence="3" id="KW-1185">Reference proteome</keyword>
<feature type="region of interest" description="Disordered" evidence="1">
    <location>
        <begin position="162"/>
        <end position="181"/>
    </location>
</feature>
<gene>
    <name evidence="2" type="ORF">K2173_013779</name>
</gene>
<dbReference type="EMBL" id="JAIWQS010000011">
    <property type="protein sequence ID" value="KAJ8749864.1"/>
    <property type="molecule type" value="Genomic_DNA"/>
</dbReference>
<evidence type="ECO:0000313" key="3">
    <source>
        <dbReference type="Proteomes" id="UP001159364"/>
    </source>
</evidence>
<reference evidence="2 3" key="1">
    <citation type="submission" date="2021-09" db="EMBL/GenBank/DDBJ databases">
        <title>Genomic insights and catalytic innovation underlie evolution of tropane alkaloids biosynthesis.</title>
        <authorList>
            <person name="Wang Y.-J."/>
            <person name="Tian T."/>
            <person name="Huang J.-P."/>
            <person name="Huang S.-X."/>
        </authorList>
    </citation>
    <scope>NUCLEOTIDE SEQUENCE [LARGE SCALE GENOMIC DNA]</scope>
    <source>
        <strain evidence="2">KIB-2018</strain>
        <tissue evidence="2">Leaf</tissue>
    </source>
</reference>
<dbReference type="Proteomes" id="UP001159364">
    <property type="component" value="Linkage Group LG11"/>
</dbReference>
<dbReference type="InterPro" id="IPR012442">
    <property type="entry name" value="DUF1645_plant"/>
</dbReference>
<evidence type="ECO:0000256" key="1">
    <source>
        <dbReference type="SAM" id="MobiDB-lite"/>
    </source>
</evidence>
<organism evidence="2 3">
    <name type="scientific">Erythroxylum novogranatense</name>
    <dbReference type="NCBI Taxonomy" id="1862640"/>
    <lineage>
        <taxon>Eukaryota</taxon>
        <taxon>Viridiplantae</taxon>
        <taxon>Streptophyta</taxon>
        <taxon>Embryophyta</taxon>
        <taxon>Tracheophyta</taxon>
        <taxon>Spermatophyta</taxon>
        <taxon>Magnoliopsida</taxon>
        <taxon>eudicotyledons</taxon>
        <taxon>Gunneridae</taxon>
        <taxon>Pentapetalae</taxon>
        <taxon>rosids</taxon>
        <taxon>fabids</taxon>
        <taxon>Malpighiales</taxon>
        <taxon>Erythroxylaceae</taxon>
        <taxon>Erythroxylum</taxon>
    </lineage>
</organism>
<dbReference type="Pfam" id="PF07816">
    <property type="entry name" value="DUF1645"/>
    <property type="match status" value="1"/>
</dbReference>
<evidence type="ECO:0000313" key="2">
    <source>
        <dbReference type="EMBL" id="KAJ8749864.1"/>
    </source>
</evidence>
<proteinExistence type="predicted"/>
<feature type="region of interest" description="Disordered" evidence="1">
    <location>
        <begin position="85"/>
        <end position="149"/>
    </location>
</feature>
<name>A0AAV8SCU3_9ROSI</name>
<sequence>MEDQSEDVSFCPSFNSYSSDRLACVAARVGETFTAAASNEADEEFEFTPANASQDAEVPNFPLFNVDLLFDRYRNLNLRDEAAAEETSMGAPLREHFVEEDRDPPSSSSSDVDELDRIDPGTYCVWRPNASPSPGRCEKSNSTGSSRKHVPWRFPKLLRRSRSDGNKYSLGPTPSPTNKKREDVLKLETPEVKATAKIKKKPSTALKAHEVFYVRSKASRTVDKRKSYLPYRQDLFGFFVNVNGLAKGFPPF</sequence>
<comment type="caution">
    <text evidence="2">The sequence shown here is derived from an EMBL/GenBank/DDBJ whole genome shotgun (WGS) entry which is preliminary data.</text>
</comment>
<dbReference type="PANTHER" id="PTHR33095">
    <property type="entry name" value="OS07G0619500 PROTEIN"/>
    <property type="match status" value="1"/>
</dbReference>